<evidence type="ECO:0000256" key="2">
    <source>
        <dbReference type="ARBA" id="ARBA00010350"/>
    </source>
</evidence>
<dbReference type="STRING" id="46223.SAMN05421852_11935"/>
<dbReference type="PANTHER" id="PTHR23291">
    <property type="entry name" value="BAX INHIBITOR-RELATED"/>
    <property type="match status" value="1"/>
</dbReference>
<dbReference type="RefSeq" id="WP_175482508.1">
    <property type="nucleotide sequence ID" value="NZ_FORR01000019.1"/>
</dbReference>
<dbReference type="GO" id="GO:0005886">
    <property type="term" value="C:plasma membrane"/>
    <property type="evidence" value="ECO:0007669"/>
    <property type="project" value="TreeGrafter"/>
</dbReference>
<keyword evidence="3 6" id="KW-0812">Transmembrane</keyword>
<evidence type="ECO:0000256" key="6">
    <source>
        <dbReference type="RuleBase" id="RU004379"/>
    </source>
</evidence>
<comment type="similarity">
    <text evidence="2 6">Belongs to the BI1 family.</text>
</comment>
<dbReference type="InterPro" id="IPR006214">
    <property type="entry name" value="Bax_inhibitor_1-related"/>
</dbReference>
<dbReference type="Pfam" id="PF01027">
    <property type="entry name" value="Bax1-I"/>
    <property type="match status" value="1"/>
</dbReference>
<evidence type="ECO:0000256" key="3">
    <source>
        <dbReference type="ARBA" id="ARBA00022692"/>
    </source>
</evidence>
<sequence>MNPNFPGMHTNASTAARTSQRLVQRAFSWMFVGLSLTAIIAIALSMNPNVPQMLVQNKAIFYGIIALELITVFGLSFLINRISSFMATFAFFFYAALNGITFTLILAYFNLGTIGAAFFIAAGMFGISALIGYVTKRDLTKLGSIALMLLIGILLASLVNIFFIKSGLIGLVISYVVVALFCFITAYDIQMLKAIAEQVADEETATKYAIFGALMLYIDFLAIFKNLIYILGNDD</sequence>
<gene>
    <name evidence="7" type="ORF">SAMN05421852_11935</name>
</gene>
<evidence type="ECO:0000313" key="8">
    <source>
        <dbReference type="Proteomes" id="UP000199545"/>
    </source>
</evidence>
<accession>A0A1I3TPJ6</accession>
<evidence type="ECO:0000256" key="5">
    <source>
        <dbReference type="ARBA" id="ARBA00023136"/>
    </source>
</evidence>
<proteinExistence type="inferred from homology"/>
<evidence type="ECO:0000313" key="7">
    <source>
        <dbReference type="EMBL" id="SFJ73194.1"/>
    </source>
</evidence>
<reference evidence="7 8" key="1">
    <citation type="submission" date="2016-10" db="EMBL/GenBank/DDBJ databases">
        <authorList>
            <person name="de Groot N.N."/>
        </authorList>
    </citation>
    <scope>NUCLEOTIDE SEQUENCE [LARGE SCALE GENOMIC DNA]</scope>
    <source>
        <strain evidence="7 8">DSM 44778</strain>
    </source>
</reference>
<feature type="transmembrane region" description="Helical" evidence="6">
    <location>
        <begin position="59"/>
        <end position="79"/>
    </location>
</feature>
<evidence type="ECO:0008006" key="9">
    <source>
        <dbReference type="Google" id="ProtNLM"/>
    </source>
</evidence>
<feature type="transmembrane region" description="Helical" evidence="6">
    <location>
        <begin position="208"/>
        <end position="231"/>
    </location>
</feature>
<dbReference type="PANTHER" id="PTHR23291:SF50">
    <property type="entry name" value="PROTEIN LIFEGUARD 4"/>
    <property type="match status" value="1"/>
</dbReference>
<dbReference type="EMBL" id="FORR01000019">
    <property type="protein sequence ID" value="SFJ73194.1"/>
    <property type="molecule type" value="Genomic_DNA"/>
</dbReference>
<feature type="transmembrane region" description="Helical" evidence="6">
    <location>
        <begin position="26"/>
        <end position="47"/>
    </location>
</feature>
<dbReference type="Proteomes" id="UP000199545">
    <property type="component" value="Unassembled WGS sequence"/>
</dbReference>
<evidence type="ECO:0000256" key="4">
    <source>
        <dbReference type="ARBA" id="ARBA00022989"/>
    </source>
</evidence>
<name>A0A1I3TPJ6_9BACL</name>
<dbReference type="AlphaFoldDB" id="A0A1I3TPJ6"/>
<keyword evidence="4 6" id="KW-1133">Transmembrane helix</keyword>
<keyword evidence="5 6" id="KW-0472">Membrane</keyword>
<evidence type="ECO:0000256" key="1">
    <source>
        <dbReference type="ARBA" id="ARBA00004141"/>
    </source>
</evidence>
<keyword evidence="8" id="KW-1185">Reference proteome</keyword>
<protein>
    <recommendedName>
        <fullName evidence="9">Modulator of FtsH protease</fullName>
    </recommendedName>
</protein>
<feature type="transmembrane region" description="Helical" evidence="6">
    <location>
        <begin position="91"/>
        <end position="109"/>
    </location>
</feature>
<feature type="transmembrane region" description="Helical" evidence="6">
    <location>
        <begin position="115"/>
        <end position="135"/>
    </location>
</feature>
<feature type="transmembrane region" description="Helical" evidence="6">
    <location>
        <begin position="168"/>
        <end position="187"/>
    </location>
</feature>
<dbReference type="CDD" id="cd10432">
    <property type="entry name" value="BI-1-like_bacterial"/>
    <property type="match status" value="1"/>
</dbReference>
<comment type="subcellular location">
    <subcellularLocation>
        <location evidence="1">Membrane</location>
        <topology evidence="1">Multi-pass membrane protein</topology>
    </subcellularLocation>
</comment>
<feature type="transmembrane region" description="Helical" evidence="6">
    <location>
        <begin position="142"/>
        <end position="162"/>
    </location>
</feature>
<organism evidence="7 8">
    <name type="scientific">Thermoflavimicrobium dichotomicum</name>
    <dbReference type="NCBI Taxonomy" id="46223"/>
    <lineage>
        <taxon>Bacteria</taxon>
        <taxon>Bacillati</taxon>
        <taxon>Bacillota</taxon>
        <taxon>Bacilli</taxon>
        <taxon>Bacillales</taxon>
        <taxon>Thermoactinomycetaceae</taxon>
        <taxon>Thermoflavimicrobium</taxon>
    </lineage>
</organism>